<keyword evidence="5" id="KW-1185">Reference proteome</keyword>
<dbReference type="InterPro" id="IPR019734">
    <property type="entry name" value="TPR_rpt"/>
</dbReference>
<evidence type="ECO:0000313" key="5">
    <source>
        <dbReference type="Proteomes" id="UP000680206"/>
    </source>
</evidence>
<gene>
    <name evidence="4" type="ORF">J4709_52685</name>
</gene>
<dbReference type="Proteomes" id="UP000680206">
    <property type="component" value="Unassembled WGS sequence"/>
</dbReference>
<dbReference type="Gene3D" id="1.25.40.10">
    <property type="entry name" value="Tetratricopeptide repeat domain"/>
    <property type="match status" value="3"/>
</dbReference>
<dbReference type="InterPro" id="IPR027417">
    <property type="entry name" value="P-loop_NTPase"/>
</dbReference>
<evidence type="ECO:0000259" key="3">
    <source>
        <dbReference type="Pfam" id="PF00931"/>
    </source>
</evidence>
<dbReference type="Pfam" id="PF13424">
    <property type="entry name" value="TPR_12"/>
    <property type="match status" value="4"/>
</dbReference>
<dbReference type="SMART" id="SM00028">
    <property type="entry name" value="TPR"/>
    <property type="match status" value="9"/>
</dbReference>
<feature type="domain" description="NB-ARC" evidence="3">
    <location>
        <begin position="61"/>
        <end position="218"/>
    </location>
</feature>
<evidence type="ECO:0000256" key="1">
    <source>
        <dbReference type="ARBA" id="ARBA00022737"/>
    </source>
</evidence>
<evidence type="ECO:0000256" key="2">
    <source>
        <dbReference type="ARBA" id="ARBA00022803"/>
    </source>
</evidence>
<sequence length="852" mass="90071">METHGDRSPAIGANYGTIVTGDKANVTLTQAVPFPDPAEVRPVTRVVGLPRPATPVFVGRDTALRQVEQALSAAVEVVVSQAVIGMGGVGKSELALHYAQQARSRYTLVWWVTAEAPEQIDAGLAELARNLVPDSARTATTEDAAAWACGWLRAHPDWLLVLDDVTDPAHTAGLLGRLEGGHVLITSRRDVRWPGHTSTVRLDLLAPDASAELITTVTGRTSPADHEAALAIAEELGNLPLALDQAAAYIRQTGIPPAVYLQRLRRRPARYYAKAADGDKAQATIARLWDITLETLTQDAPHAVELAAVIAHYAPDDIPRSVLGGGDDEATEEADEALGVLASHSMVERTDQAVTMHRLTQAAVLNRLHQAGDRTDDGACQTALTWLQNAIPPGDPATDVDGWPLRRSLVPHAEAITRHHSPAQQSEQFSRVLNQTALFVRSQGEYQRAHTMLTTAATISEAALGPDHPDVAISLGNLAATHRDLGRAAEALPLEERALAITETALGPDHPDVAIRLGNLAATYADLGRPGETLPLEERALAITETALGPDHPDVAIRLGNLAATHRDLGRAAEALPLFERTLAMTEAALGSNHPDVAISLGSLAATYADLGRVAEALPLEERALAITETVLGPDHPDVAVRLSSLATTHIALGRAAEALPMSERALAITETALGPDHPDVATRLGNLATTHRDLGRAAEALPLEERALAITETVLGPDHPDVAVRLSSLATTHIALGRAAEALPMSERALAITETVLGPDHPDVAVRLSSLAATYADLGRPAEALPLFERALAITETALGPDHPTVAIRLGNLAATYADLGRPAEALPISERALAITETVLGPDHPDVAVR</sequence>
<dbReference type="RefSeq" id="WP_208253075.1">
    <property type="nucleotide sequence ID" value="NZ_JAGEPF010000066.1"/>
</dbReference>
<dbReference type="Pfam" id="PF13374">
    <property type="entry name" value="TPR_10"/>
    <property type="match status" value="2"/>
</dbReference>
<keyword evidence="1" id="KW-0677">Repeat</keyword>
<organism evidence="4 5">
    <name type="scientific">Actinomadura violacea</name>
    <dbReference type="NCBI Taxonomy" id="2819934"/>
    <lineage>
        <taxon>Bacteria</taxon>
        <taxon>Bacillati</taxon>
        <taxon>Actinomycetota</taxon>
        <taxon>Actinomycetes</taxon>
        <taxon>Streptosporangiales</taxon>
        <taxon>Thermomonosporaceae</taxon>
        <taxon>Actinomadura</taxon>
    </lineage>
</organism>
<reference evidence="4 5" key="1">
    <citation type="submission" date="2021-03" db="EMBL/GenBank/DDBJ databases">
        <title>Actinomadura violae sp. nov., isolated from lichen in Thailand.</title>
        <authorList>
            <person name="Kanchanasin P."/>
            <person name="Saeng-In P."/>
            <person name="Phongsopitanun W."/>
            <person name="Yuki M."/>
            <person name="Kudo T."/>
            <person name="Ohkuma M."/>
            <person name="Tanasupawat S."/>
        </authorList>
    </citation>
    <scope>NUCLEOTIDE SEQUENCE [LARGE SCALE GENOMIC DNA]</scope>
    <source>
        <strain evidence="4 5">LCR2-06</strain>
    </source>
</reference>
<dbReference type="Pfam" id="PF00931">
    <property type="entry name" value="NB-ARC"/>
    <property type="match status" value="1"/>
</dbReference>
<name>A0ABS3SB57_9ACTN</name>
<dbReference type="InterPro" id="IPR011990">
    <property type="entry name" value="TPR-like_helical_dom_sf"/>
</dbReference>
<dbReference type="PANTHER" id="PTHR45641">
    <property type="entry name" value="TETRATRICOPEPTIDE REPEAT PROTEIN (AFU_ORTHOLOGUE AFUA_6G03870)"/>
    <property type="match status" value="1"/>
</dbReference>
<proteinExistence type="predicted"/>
<dbReference type="PRINTS" id="PR00381">
    <property type="entry name" value="KINESINLIGHT"/>
</dbReference>
<dbReference type="SUPFAM" id="SSF48452">
    <property type="entry name" value="TPR-like"/>
    <property type="match status" value="4"/>
</dbReference>
<feature type="non-terminal residue" evidence="4">
    <location>
        <position position="852"/>
    </location>
</feature>
<dbReference type="SUPFAM" id="SSF52540">
    <property type="entry name" value="P-loop containing nucleoside triphosphate hydrolases"/>
    <property type="match status" value="1"/>
</dbReference>
<comment type="caution">
    <text evidence="4">The sequence shown here is derived from an EMBL/GenBank/DDBJ whole genome shotgun (WGS) entry which is preliminary data.</text>
</comment>
<dbReference type="EMBL" id="JAGEPF010000066">
    <property type="protein sequence ID" value="MBO2466249.1"/>
    <property type="molecule type" value="Genomic_DNA"/>
</dbReference>
<keyword evidence="2" id="KW-0802">TPR repeat</keyword>
<evidence type="ECO:0000313" key="4">
    <source>
        <dbReference type="EMBL" id="MBO2466249.1"/>
    </source>
</evidence>
<dbReference type="Gene3D" id="3.40.50.300">
    <property type="entry name" value="P-loop containing nucleotide triphosphate hydrolases"/>
    <property type="match status" value="1"/>
</dbReference>
<dbReference type="PANTHER" id="PTHR45641:SF19">
    <property type="entry name" value="NEPHROCYSTIN-3"/>
    <property type="match status" value="1"/>
</dbReference>
<accession>A0ABS3SB57</accession>
<dbReference type="InterPro" id="IPR002182">
    <property type="entry name" value="NB-ARC"/>
</dbReference>
<protein>
    <submittedName>
        <fullName evidence="4">Tetratricopeptide repeat protein</fullName>
    </submittedName>
</protein>